<dbReference type="GO" id="GO:0032259">
    <property type="term" value="P:methylation"/>
    <property type="evidence" value="ECO:0007669"/>
    <property type="project" value="UniProtKB-KW"/>
</dbReference>
<evidence type="ECO:0000313" key="6">
    <source>
        <dbReference type="EMBL" id="GAA1746400.1"/>
    </source>
</evidence>
<dbReference type="EMBL" id="BAAAPN010000011">
    <property type="protein sequence ID" value="GAA1746400.1"/>
    <property type="molecule type" value="Genomic_DNA"/>
</dbReference>
<organism evidence="6 7">
    <name type="scientific">Nostocoides vanveenii</name>
    <dbReference type="NCBI Taxonomy" id="330835"/>
    <lineage>
        <taxon>Bacteria</taxon>
        <taxon>Bacillati</taxon>
        <taxon>Actinomycetota</taxon>
        <taxon>Actinomycetes</taxon>
        <taxon>Micrococcales</taxon>
        <taxon>Intrasporangiaceae</taxon>
        <taxon>Nostocoides</taxon>
    </lineage>
</organism>
<dbReference type="GO" id="GO:0008168">
    <property type="term" value="F:methyltransferase activity"/>
    <property type="evidence" value="ECO:0007669"/>
    <property type="project" value="UniProtKB-KW"/>
</dbReference>
<dbReference type="InterPro" id="IPR001537">
    <property type="entry name" value="SpoU_MeTrfase"/>
</dbReference>
<keyword evidence="7" id="KW-1185">Reference proteome</keyword>
<dbReference type="Pfam" id="PF00588">
    <property type="entry name" value="SpoU_methylase"/>
    <property type="match status" value="1"/>
</dbReference>
<dbReference type="SUPFAM" id="SSF55315">
    <property type="entry name" value="L30e-like"/>
    <property type="match status" value="1"/>
</dbReference>
<keyword evidence="3" id="KW-0808">Transferase</keyword>
<keyword evidence="2 6" id="KW-0489">Methyltransferase</keyword>
<dbReference type="Proteomes" id="UP001501475">
    <property type="component" value="Unassembled WGS sequence"/>
</dbReference>
<feature type="domain" description="tRNA/rRNA methyltransferase SpoU type" evidence="4">
    <location>
        <begin position="122"/>
        <end position="261"/>
    </location>
</feature>
<sequence>MLTDVLLTSAANPRIKSVLALRNRRDREAAGCTRLEGAEELALALGAGVAPTTIFHCPELMGDRTAGADLVAVARERGARVFECSRAAFEKAAYREGPDGLLAIVPQPGVELAALDVPAGALVLLAQRIEKPGNLGAMLRTADAAGVAAVIAADPVTDWGNPNVIRSSKGTVFSVPVASASTAEAMGWVRERGLTVVATTPDAVDRHTDADLTGGIAVAVGSEKYGLDAELFVASTVHVRIPMAGQADSLNASVAAAIVLFEAVRQRG</sequence>
<dbReference type="InterPro" id="IPR029026">
    <property type="entry name" value="tRNA_m1G_MTases_N"/>
</dbReference>
<dbReference type="PANTHER" id="PTHR43191">
    <property type="entry name" value="RRNA METHYLTRANSFERASE 3"/>
    <property type="match status" value="1"/>
</dbReference>
<evidence type="ECO:0000256" key="3">
    <source>
        <dbReference type="ARBA" id="ARBA00022679"/>
    </source>
</evidence>
<dbReference type="InterPro" id="IPR029064">
    <property type="entry name" value="Ribosomal_eL30-like_sf"/>
</dbReference>
<evidence type="ECO:0000259" key="4">
    <source>
        <dbReference type="Pfam" id="PF00588"/>
    </source>
</evidence>
<dbReference type="RefSeq" id="WP_344061270.1">
    <property type="nucleotide sequence ID" value="NZ_BAAAPN010000011.1"/>
</dbReference>
<dbReference type="PANTHER" id="PTHR43191:SF2">
    <property type="entry name" value="RRNA METHYLTRANSFERASE 3, MITOCHONDRIAL"/>
    <property type="match status" value="1"/>
</dbReference>
<dbReference type="InterPro" id="IPR029028">
    <property type="entry name" value="Alpha/beta_knot_MTases"/>
</dbReference>
<proteinExistence type="inferred from homology"/>
<evidence type="ECO:0000256" key="2">
    <source>
        <dbReference type="ARBA" id="ARBA00022603"/>
    </source>
</evidence>
<evidence type="ECO:0000313" key="7">
    <source>
        <dbReference type="Proteomes" id="UP001501475"/>
    </source>
</evidence>
<dbReference type="Pfam" id="PF22435">
    <property type="entry name" value="MRM3-like_sub_bind"/>
    <property type="match status" value="1"/>
</dbReference>
<dbReference type="SUPFAM" id="SSF75217">
    <property type="entry name" value="alpha/beta knot"/>
    <property type="match status" value="1"/>
</dbReference>
<dbReference type="Gene3D" id="3.30.1330.30">
    <property type="match status" value="1"/>
</dbReference>
<evidence type="ECO:0000256" key="1">
    <source>
        <dbReference type="ARBA" id="ARBA00007228"/>
    </source>
</evidence>
<dbReference type="Gene3D" id="3.40.1280.10">
    <property type="match status" value="1"/>
</dbReference>
<evidence type="ECO:0000259" key="5">
    <source>
        <dbReference type="Pfam" id="PF22435"/>
    </source>
</evidence>
<protein>
    <submittedName>
        <fullName evidence="6">RNA methyltransferase</fullName>
    </submittedName>
</protein>
<comment type="caution">
    <text evidence="6">The sequence shown here is derived from an EMBL/GenBank/DDBJ whole genome shotgun (WGS) entry which is preliminary data.</text>
</comment>
<accession>A0ABN2K1E4</accession>
<dbReference type="InterPro" id="IPR053888">
    <property type="entry name" value="MRM3-like_sub_bind"/>
</dbReference>
<feature type="domain" description="MRM3-like substrate binding" evidence="5">
    <location>
        <begin position="12"/>
        <end position="103"/>
    </location>
</feature>
<comment type="similarity">
    <text evidence="1">Belongs to the class IV-like SAM-binding methyltransferase superfamily. RNA methyltransferase TrmH family.</text>
</comment>
<dbReference type="InterPro" id="IPR051259">
    <property type="entry name" value="rRNA_Methyltransferase"/>
</dbReference>
<name>A0ABN2K1E4_9MICO</name>
<reference evidence="6 7" key="1">
    <citation type="journal article" date="2019" name="Int. J. Syst. Evol. Microbiol.">
        <title>The Global Catalogue of Microorganisms (GCM) 10K type strain sequencing project: providing services to taxonomists for standard genome sequencing and annotation.</title>
        <authorList>
            <consortium name="The Broad Institute Genomics Platform"/>
            <consortium name="The Broad Institute Genome Sequencing Center for Infectious Disease"/>
            <person name="Wu L."/>
            <person name="Ma J."/>
        </authorList>
    </citation>
    <scope>NUCLEOTIDE SEQUENCE [LARGE SCALE GENOMIC DNA]</scope>
    <source>
        <strain evidence="6 7">JCM 15591</strain>
    </source>
</reference>
<gene>
    <name evidence="6" type="ORF">GCM10009810_03640</name>
</gene>